<dbReference type="RefSeq" id="WP_156006350.1">
    <property type="nucleotide sequence ID" value="NZ_CP046276.1"/>
</dbReference>
<keyword evidence="3" id="KW-1185">Reference proteome</keyword>
<evidence type="ECO:0000313" key="2">
    <source>
        <dbReference type="EMBL" id="QGS51913.1"/>
    </source>
</evidence>
<keyword evidence="1" id="KW-0175">Coiled coil</keyword>
<dbReference type="OrthoDB" id="388696at2"/>
<dbReference type="KEGG" id="stab:STABA_v1c05500"/>
<accession>A0A6I6CIM3</accession>
<dbReference type="AlphaFoldDB" id="A0A6I6CIM3"/>
<dbReference type="EMBL" id="CP046276">
    <property type="protein sequence ID" value="QGS51913.1"/>
    <property type="molecule type" value="Genomic_DNA"/>
</dbReference>
<reference evidence="2 3" key="1">
    <citation type="submission" date="2019-11" db="EMBL/GenBank/DDBJ databases">
        <title>Complete genome sequence of Spiroplasma tabanidicola TAUS-1 (DSM 22603).</title>
        <authorList>
            <person name="Huang C.-T."/>
            <person name="Lin Y.-C."/>
            <person name="Kuo C.-H."/>
        </authorList>
    </citation>
    <scope>NUCLEOTIDE SEQUENCE [LARGE SCALE GENOMIC DNA]</scope>
    <source>
        <strain evidence="2 3">TAUS-1</strain>
    </source>
</reference>
<name>A0A6I6CIM3_9MOLU</name>
<evidence type="ECO:0000313" key="3">
    <source>
        <dbReference type="Proteomes" id="UP000424468"/>
    </source>
</evidence>
<dbReference type="Proteomes" id="UP000424468">
    <property type="component" value="Chromosome"/>
</dbReference>
<organism evidence="2 3">
    <name type="scientific">Spiroplasma tabanidicola</name>
    <dbReference type="NCBI Taxonomy" id="324079"/>
    <lineage>
        <taxon>Bacteria</taxon>
        <taxon>Bacillati</taxon>
        <taxon>Mycoplasmatota</taxon>
        <taxon>Mollicutes</taxon>
        <taxon>Entomoplasmatales</taxon>
        <taxon>Spiroplasmataceae</taxon>
        <taxon>Spiroplasma</taxon>
    </lineage>
</organism>
<sequence length="688" mass="81397">MAKRYGFELGEYGLPSSIRKRIDDLVGLSLNPSTINLLTSEFSLFEEETKENIGRYIANLLEIENALLAKHFEKIKQENSFGNSKQELIMKQRQSNLLRIQQIFSHKDKLLERVNNIETKSFAPKDEVSSEKIDFTKFMVTNNSNTVTDDEKQKQKLKLLSEKKRKLELVVSEKQQQINIAKKQYEEARMRNDSNAQKSKILIIKEVNEKLLKIDEAIKKYKSVENIPWEVFMDENELQDDLDIQELRIREHLNKKPFNPNPKKSESIINNNVTKEIDVTKEIEQGDFFEVDDFEDVSIKKNKESKKAINEKQKKSKESFSKTEVIDNTNDLNLINEIKIILDKKETNVEIKKVDKIEKNKKETKTKKAKNIDSIKKAKNIDSIKKDKNIKEIKDTNKVKKISVEKNYNEFTSIINEVVELENRLKKAKEVARKIEEERLIKEREDERKRFERDQKIAGLHALETKNKERIIKKIKKNYKARDKKYDQLKKEKEKLEKELKTLKEKQKIDELRNIEIAKRKAIESTESILKKYKYKGHNLHTIMEKKWVAFNIKSTLFVKEKAIKAMKLIKIKDWIYKNKEKVLAEDKKQIIEKNKKDKSESTKSLVEKNKKVLTKLKSLNYNNKESVKNNLYNEEKRLEFLQRKKSLNIINSIEVNELQCLESKINNKNSSNKINLKKYKLIKKEIF</sequence>
<feature type="coiled-coil region" evidence="1">
    <location>
        <begin position="411"/>
        <end position="513"/>
    </location>
</feature>
<proteinExistence type="predicted"/>
<feature type="coiled-coil region" evidence="1">
    <location>
        <begin position="157"/>
        <end position="191"/>
    </location>
</feature>
<evidence type="ECO:0000256" key="1">
    <source>
        <dbReference type="SAM" id="Coils"/>
    </source>
</evidence>
<gene>
    <name evidence="2" type="ORF">STABA_v1c05500</name>
</gene>
<protein>
    <submittedName>
        <fullName evidence="2">Uncharacterized protein</fullName>
    </submittedName>
</protein>